<dbReference type="Proteomes" id="UP001189429">
    <property type="component" value="Unassembled WGS sequence"/>
</dbReference>
<organism evidence="2 3">
    <name type="scientific">Prorocentrum cordatum</name>
    <dbReference type="NCBI Taxonomy" id="2364126"/>
    <lineage>
        <taxon>Eukaryota</taxon>
        <taxon>Sar</taxon>
        <taxon>Alveolata</taxon>
        <taxon>Dinophyceae</taxon>
        <taxon>Prorocentrales</taxon>
        <taxon>Prorocentraceae</taxon>
        <taxon>Prorocentrum</taxon>
    </lineage>
</organism>
<keyword evidence="3" id="KW-1185">Reference proteome</keyword>
<evidence type="ECO:0000256" key="1">
    <source>
        <dbReference type="SAM" id="MobiDB-lite"/>
    </source>
</evidence>
<gene>
    <name evidence="2" type="ORF">PCOR1329_LOCUS38550</name>
</gene>
<evidence type="ECO:0000313" key="2">
    <source>
        <dbReference type="EMBL" id="CAK0844468.1"/>
    </source>
</evidence>
<dbReference type="EMBL" id="CAUYUJ010014667">
    <property type="protein sequence ID" value="CAK0844468.1"/>
    <property type="molecule type" value="Genomic_DNA"/>
</dbReference>
<feature type="non-terminal residue" evidence="2">
    <location>
        <position position="138"/>
    </location>
</feature>
<evidence type="ECO:0000313" key="3">
    <source>
        <dbReference type="Proteomes" id="UP001189429"/>
    </source>
</evidence>
<proteinExistence type="predicted"/>
<accession>A0ABN9TF78</accession>
<feature type="region of interest" description="Disordered" evidence="1">
    <location>
        <begin position="27"/>
        <end position="64"/>
    </location>
</feature>
<comment type="caution">
    <text evidence="2">The sequence shown here is derived from an EMBL/GenBank/DDBJ whole genome shotgun (WGS) entry which is preliminary data.</text>
</comment>
<name>A0ABN9TF78_9DINO</name>
<protein>
    <submittedName>
        <fullName evidence="2">Uncharacterized protein</fullName>
    </submittedName>
</protein>
<sequence>MLSRGQEGTRSEIVGCSREVSAVGAGAFPRHIPGGAAGADAGTDGAKRLGDGVPQGEYSELGDDLAGSSLLGGAPRAGGGGGSWQGAAASYLGGLLGGGGSGPREADAPLIDRVRVNEDWELIRPPQGRPYWHNHATQ</sequence>
<reference evidence="2" key="1">
    <citation type="submission" date="2023-10" db="EMBL/GenBank/DDBJ databases">
        <authorList>
            <person name="Chen Y."/>
            <person name="Shah S."/>
            <person name="Dougan E. K."/>
            <person name="Thang M."/>
            <person name="Chan C."/>
        </authorList>
    </citation>
    <scope>NUCLEOTIDE SEQUENCE [LARGE SCALE GENOMIC DNA]</scope>
</reference>